<comment type="similarity">
    <text evidence="1">Belongs to the peptidase U62 family.</text>
</comment>
<evidence type="ECO:0000259" key="6">
    <source>
        <dbReference type="Pfam" id="PF19289"/>
    </source>
</evidence>
<feature type="domain" description="Metalloprotease TldD/E central" evidence="7">
    <location>
        <begin position="162"/>
        <end position="269"/>
    </location>
</feature>
<keyword evidence="2" id="KW-0645">Protease</keyword>
<dbReference type="InterPro" id="IPR002510">
    <property type="entry name" value="Metalloprtase-TldD/E_N"/>
</dbReference>
<dbReference type="PANTHER" id="PTHR30624">
    <property type="entry name" value="UNCHARACTERIZED PROTEIN TLDD AND PMBA"/>
    <property type="match status" value="1"/>
</dbReference>
<dbReference type="InterPro" id="IPR035068">
    <property type="entry name" value="TldD/PmbA_N"/>
</dbReference>
<dbReference type="InterPro" id="IPR045570">
    <property type="entry name" value="Metalloprtase-TldD/E_cen_dom"/>
</dbReference>
<feature type="domain" description="Metalloprotease TldD/E N-terminal" evidence="5">
    <location>
        <begin position="72"/>
        <end position="133"/>
    </location>
</feature>
<keyword evidence="3" id="KW-0378">Hydrolase</keyword>
<feature type="non-terminal residue" evidence="8">
    <location>
        <position position="403"/>
    </location>
</feature>
<dbReference type="PANTHER" id="PTHR30624:SF4">
    <property type="entry name" value="METALLOPROTEASE TLDD"/>
    <property type="match status" value="1"/>
</dbReference>
<dbReference type="AlphaFoldDB" id="X1TK29"/>
<keyword evidence="4" id="KW-0482">Metalloprotease</keyword>
<evidence type="ECO:0000256" key="2">
    <source>
        <dbReference type="ARBA" id="ARBA00022670"/>
    </source>
</evidence>
<evidence type="ECO:0000256" key="4">
    <source>
        <dbReference type="ARBA" id="ARBA00023049"/>
    </source>
</evidence>
<dbReference type="Gene3D" id="3.30.2290.10">
    <property type="entry name" value="PmbA/TldD superfamily"/>
    <property type="match status" value="1"/>
</dbReference>
<reference evidence="8" key="1">
    <citation type="journal article" date="2014" name="Front. Microbiol.">
        <title>High frequency of phylogenetically diverse reductive dehalogenase-homologous genes in deep subseafloor sedimentary metagenomes.</title>
        <authorList>
            <person name="Kawai M."/>
            <person name="Futagami T."/>
            <person name="Toyoda A."/>
            <person name="Takaki Y."/>
            <person name="Nishi S."/>
            <person name="Hori S."/>
            <person name="Arai W."/>
            <person name="Tsubouchi T."/>
            <person name="Morono Y."/>
            <person name="Uchiyama I."/>
            <person name="Ito T."/>
            <person name="Fujiyama A."/>
            <person name="Inagaki F."/>
            <person name="Takami H."/>
        </authorList>
    </citation>
    <scope>NUCLEOTIDE SEQUENCE</scope>
    <source>
        <strain evidence="8">Expedition CK06-06</strain>
    </source>
</reference>
<evidence type="ECO:0000259" key="7">
    <source>
        <dbReference type="Pfam" id="PF19290"/>
    </source>
</evidence>
<dbReference type="GO" id="GO:0006508">
    <property type="term" value="P:proteolysis"/>
    <property type="evidence" value="ECO:0007669"/>
    <property type="project" value="UniProtKB-KW"/>
</dbReference>
<organism evidence="8">
    <name type="scientific">marine sediment metagenome</name>
    <dbReference type="NCBI Taxonomy" id="412755"/>
    <lineage>
        <taxon>unclassified sequences</taxon>
        <taxon>metagenomes</taxon>
        <taxon>ecological metagenomes</taxon>
    </lineage>
</organism>
<dbReference type="GO" id="GO:0008237">
    <property type="term" value="F:metallopeptidase activity"/>
    <property type="evidence" value="ECO:0007669"/>
    <property type="project" value="UniProtKB-KW"/>
</dbReference>
<dbReference type="Pfam" id="PF19289">
    <property type="entry name" value="PmbA_TldD_3rd"/>
    <property type="match status" value="1"/>
</dbReference>
<dbReference type="GO" id="GO:0005829">
    <property type="term" value="C:cytosol"/>
    <property type="evidence" value="ECO:0007669"/>
    <property type="project" value="TreeGrafter"/>
</dbReference>
<dbReference type="Pfam" id="PF01523">
    <property type="entry name" value="PmbA_TldD_1st"/>
    <property type="match status" value="1"/>
</dbReference>
<feature type="domain" description="Metalloprotease TldD/E C-terminal" evidence="6">
    <location>
        <begin position="277"/>
        <end position="403"/>
    </location>
</feature>
<comment type="caution">
    <text evidence="8">The sequence shown here is derived from an EMBL/GenBank/DDBJ whole genome shotgun (WGS) entry which is preliminary data.</text>
</comment>
<sequence>MKLKDHFVSDIPRRKFLDLTFKGGFALMATPSLVSQLWSCKSPVPESMVLDPDPGLLQKIIQKALENGGDFAEVYVENRISRNISMEESKFKSGVFGISKGAGVRVIAGDKTGYAYTDELSETKLLRAAEVASFVARGTKTVPPVDIQKTSRESFITVKVPLGDLVDDKRLEVMRRANQAALEYDPKIKMALISYYDEIRGRTIANSEGLYLSDELPLLFFIVQAMGVGNNTRHMARERLSRHSGFEMFDEVSPEEIARRAAREAVVMLKAEDAPAGIMDVVMQNGWGGVLVHEAVGHPLEADNIAKKVGAFTGKLGQKVASDVFTMVDDGSLPNFRGTTNFDDEGTQMKRNVLIENGVLKKYMTDVLSAKQIDMERTGNGRRESFRHIPIPRMTNTFIEKGE</sequence>
<evidence type="ECO:0000259" key="5">
    <source>
        <dbReference type="Pfam" id="PF01523"/>
    </source>
</evidence>
<evidence type="ECO:0000313" key="8">
    <source>
        <dbReference type="EMBL" id="GAI80394.1"/>
    </source>
</evidence>
<dbReference type="EMBL" id="BARW01006762">
    <property type="protein sequence ID" value="GAI80394.1"/>
    <property type="molecule type" value="Genomic_DNA"/>
</dbReference>
<dbReference type="InterPro" id="IPR051463">
    <property type="entry name" value="Peptidase_U62_metallo"/>
</dbReference>
<evidence type="ECO:0000256" key="1">
    <source>
        <dbReference type="ARBA" id="ARBA00005836"/>
    </source>
</evidence>
<protein>
    <recommendedName>
        <fullName evidence="9">TldD/PmbA family protein</fullName>
    </recommendedName>
</protein>
<dbReference type="SUPFAM" id="SSF111283">
    <property type="entry name" value="Putative modulator of DNA gyrase, PmbA/TldD"/>
    <property type="match status" value="1"/>
</dbReference>
<gene>
    <name evidence="8" type="ORF">S12H4_14198</name>
</gene>
<dbReference type="Pfam" id="PF19290">
    <property type="entry name" value="PmbA_TldD_2nd"/>
    <property type="match status" value="1"/>
</dbReference>
<evidence type="ECO:0008006" key="9">
    <source>
        <dbReference type="Google" id="ProtNLM"/>
    </source>
</evidence>
<proteinExistence type="inferred from homology"/>
<dbReference type="InterPro" id="IPR045569">
    <property type="entry name" value="Metalloprtase-TldD/E_C"/>
</dbReference>
<accession>X1TK29</accession>
<dbReference type="InterPro" id="IPR036059">
    <property type="entry name" value="TldD/PmbA_sf"/>
</dbReference>
<evidence type="ECO:0000256" key="3">
    <source>
        <dbReference type="ARBA" id="ARBA00022801"/>
    </source>
</evidence>
<name>X1TK29_9ZZZZ</name>